<evidence type="ECO:0000256" key="4">
    <source>
        <dbReference type="ARBA" id="ARBA00023136"/>
    </source>
</evidence>
<keyword evidence="7" id="KW-1185">Reference proteome</keyword>
<comment type="subcellular location">
    <subcellularLocation>
        <location evidence="1">Membrane</location>
        <topology evidence="1">Multi-pass membrane protein</topology>
    </subcellularLocation>
</comment>
<comment type="caution">
    <text evidence="6">The sequence shown here is derived from an EMBL/GenBank/DDBJ whole genome shotgun (WGS) entry which is preliminary data.</text>
</comment>
<dbReference type="Pfam" id="PF02674">
    <property type="entry name" value="Colicin_V"/>
    <property type="match status" value="1"/>
</dbReference>
<organism evidence="6 7">
    <name type="scientific">Oliverpabstia intestinalis</name>
    <dbReference type="NCBI Taxonomy" id="2606633"/>
    <lineage>
        <taxon>Bacteria</taxon>
        <taxon>Bacillati</taxon>
        <taxon>Bacillota</taxon>
        <taxon>Clostridia</taxon>
        <taxon>Lachnospirales</taxon>
        <taxon>Lachnospiraceae</taxon>
        <taxon>Oliverpabstia</taxon>
    </lineage>
</organism>
<evidence type="ECO:0000256" key="2">
    <source>
        <dbReference type="ARBA" id="ARBA00022692"/>
    </source>
</evidence>
<gene>
    <name evidence="6" type="ORF">FYJ57_12090</name>
</gene>
<dbReference type="AlphaFoldDB" id="A0A7X2P4S1"/>
<feature type="transmembrane region" description="Helical" evidence="5">
    <location>
        <begin position="171"/>
        <end position="195"/>
    </location>
</feature>
<name>A0A7X2P4S1_9FIRM</name>
<feature type="transmembrane region" description="Helical" evidence="5">
    <location>
        <begin position="29"/>
        <end position="48"/>
    </location>
</feature>
<accession>A0A7X2P4S1</accession>
<dbReference type="RefSeq" id="WP_106492039.1">
    <property type="nucleotide sequence ID" value="NZ_JBQHRC010000022.1"/>
</dbReference>
<reference evidence="6 7" key="1">
    <citation type="submission" date="2019-08" db="EMBL/GenBank/DDBJ databases">
        <title>In-depth cultivation of the pig gut microbiome towards novel bacterial diversity and tailored functional studies.</title>
        <authorList>
            <person name="Wylensek D."/>
            <person name="Hitch T.C.A."/>
            <person name="Clavel T."/>
        </authorList>
    </citation>
    <scope>NUCLEOTIDE SEQUENCE [LARGE SCALE GENOMIC DNA]</scope>
    <source>
        <strain evidence="6 7">BSM-380-WT-5A</strain>
    </source>
</reference>
<dbReference type="GO" id="GO:0016020">
    <property type="term" value="C:membrane"/>
    <property type="evidence" value="ECO:0007669"/>
    <property type="project" value="UniProtKB-SubCell"/>
</dbReference>
<dbReference type="EMBL" id="VUMS01000026">
    <property type="protein sequence ID" value="MST67436.1"/>
    <property type="molecule type" value="Genomic_DNA"/>
</dbReference>
<sequence>MSWLTFVLLALVLIFAVQGFRKGMLRMAISMVFFLMVLGVTSWLNPYISDFVREKTTWQISIEEKCNEVLLEQLEGRDDLQSITGQVSYIEELPLPQTVKDKLMENNNTEIYKRLAVESFADYLGKYLSYGIINAICFLISFAIATILMYMILYAVDILTALPVIGTLNRIGGICIGCIQGLIWIWVIFLIITIICDTPAGIYLQGQIRSDPILTWIYDNNMLMKIVLQIFG</sequence>
<keyword evidence="4 5" id="KW-0472">Membrane</keyword>
<keyword evidence="2 5" id="KW-0812">Transmembrane</keyword>
<dbReference type="GO" id="GO:0009403">
    <property type="term" value="P:toxin biosynthetic process"/>
    <property type="evidence" value="ECO:0007669"/>
    <property type="project" value="InterPro"/>
</dbReference>
<evidence type="ECO:0000256" key="5">
    <source>
        <dbReference type="SAM" id="Phobius"/>
    </source>
</evidence>
<keyword evidence="3 5" id="KW-1133">Transmembrane helix</keyword>
<proteinExistence type="predicted"/>
<evidence type="ECO:0000313" key="6">
    <source>
        <dbReference type="EMBL" id="MST67436.1"/>
    </source>
</evidence>
<evidence type="ECO:0000256" key="3">
    <source>
        <dbReference type="ARBA" id="ARBA00022989"/>
    </source>
</evidence>
<protein>
    <submittedName>
        <fullName evidence="6">CvpA family protein</fullName>
    </submittedName>
</protein>
<evidence type="ECO:0000313" key="7">
    <source>
        <dbReference type="Proteomes" id="UP000440513"/>
    </source>
</evidence>
<feature type="transmembrane region" description="Helical" evidence="5">
    <location>
        <begin position="132"/>
        <end position="156"/>
    </location>
</feature>
<dbReference type="InterPro" id="IPR003825">
    <property type="entry name" value="Colicin-V_CvpA"/>
</dbReference>
<dbReference type="Proteomes" id="UP000440513">
    <property type="component" value="Unassembled WGS sequence"/>
</dbReference>
<evidence type="ECO:0000256" key="1">
    <source>
        <dbReference type="ARBA" id="ARBA00004141"/>
    </source>
</evidence>